<dbReference type="GO" id="GO:0090599">
    <property type="term" value="F:alpha-glucosidase activity"/>
    <property type="evidence" value="ECO:0007669"/>
    <property type="project" value="TreeGrafter"/>
</dbReference>
<dbReference type="OrthoDB" id="176168at2"/>
<dbReference type="Proteomes" id="UP000440224">
    <property type="component" value="Unassembled WGS sequence"/>
</dbReference>
<dbReference type="SUPFAM" id="SSF51445">
    <property type="entry name" value="(Trans)glycosidases"/>
    <property type="match status" value="1"/>
</dbReference>
<dbReference type="RefSeq" id="WP_153824204.1">
    <property type="nucleotide sequence ID" value="NZ_WJIE01000017.1"/>
</dbReference>
<evidence type="ECO:0000256" key="3">
    <source>
        <dbReference type="ARBA" id="ARBA00022729"/>
    </source>
</evidence>
<dbReference type="Pfam" id="PF21365">
    <property type="entry name" value="Glyco_hydro_31_3rd"/>
    <property type="match status" value="1"/>
</dbReference>
<comment type="similarity">
    <text evidence="2 7">Belongs to the glycosyl hydrolase 31 family.</text>
</comment>
<accession>A0A6N7PYY0</accession>
<dbReference type="Gene3D" id="2.60.40.1180">
    <property type="entry name" value="Golgi alpha-mannosidase II"/>
    <property type="match status" value="2"/>
</dbReference>
<feature type="signal peptide" evidence="8">
    <location>
        <begin position="1"/>
        <end position="20"/>
    </location>
</feature>
<evidence type="ECO:0000313" key="11">
    <source>
        <dbReference type="EMBL" id="MRG97422.1"/>
    </source>
</evidence>
<dbReference type="InterPro" id="IPR048395">
    <property type="entry name" value="Glyco_hydro_31_C"/>
</dbReference>
<evidence type="ECO:0008006" key="13">
    <source>
        <dbReference type="Google" id="ProtNLM"/>
    </source>
</evidence>
<evidence type="ECO:0000256" key="7">
    <source>
        <dbReference type="RuleBase" id="RU361185"/>
    </source>
</evidence>
<evidence type="ECO:0000256" key="5">
    <source>
        <dbReference type="ARBA" id="ARBA00023180"/>
    </source>
</evidence>
<feature type="domain" description="Glycoside hydrolase family 31 TIM barrel" evidence="9">
    <location>
        <begin position="55"/>
        <end position="393"/>
    </location>
</feature>
<dbReference type="GO" id="GO:0006491">
    <property type="term" value="P:N-glycan processing"/>
    <property type="evidence" value="ECO:0007669"/>
    <property type="project" value="TreeGrafter"/>
</dbReference>
<keyword evidence="4 7" id="KW-0378">Hydrolase</keyword>
<feature type="chain" id="PRO_5027049887" description="Glycoside hydrolase family 31 protein" evidence="8">
    <location>
        <begin position="21"/>
        <end position="614"/>
    </location>
</feature>
<keyword evidence="3 8" id="KW-0732">Signal</keyword>
<keyword evidence="12" id="KW-1185">Reference proteome</keyword>
<dbReference type="InterPro" id="IPR017853">
    <property type="entry name" value="GH"/>
</dbReference>
<dbReference type="InterPro" id="IPR000322">
    <property type="entry name" value="Glyco_hydro_31_TIM"/>
</dbReference>
<proteinExistence type="inferred from homology"/>
<evidence type="ECO:0000256" key="8">
    <source>
        <dbReference type="SAM" id="SignalP"/>
    </source>
</evidence>
<dbReference type="GO" id="GO:0005975">
    <property type="term" value="P:carbohydrate metabolic process"/>
    <property type="evidence" value="ECO:0007669"/>
    <property type="project" value="InterPro"/>
</dbReference>
<feature type="domain" description="Glycosyl hydrolase family 31 C-terminal" evidence="10">
    <location>
        <begin position="414"/>
        <end position="486"/>
    </location>
</feature>
<evidence type="ECO:0000313" key="12">
    <source>
        <dbReference type="Proteomes" id="UP000440224"/>
    </source>
</evidence>
<dbReference type="SUPFAM" id="SSF51011">
    <property type="entry name" value="Glycosyl hydrolase domain"/>
    <property type="match status" value="1"/>
</dbReference>
<dbReference type="AlphaFoldDB" id="A0A6N7PYY0"/>
<evidence type="ECO:0000259" key="9">
    <source>
        <dbReference type="Pfam" id="PF01055"/>
    </source>
</evidence>
<name>A0A6N7PYY0_9BACT</name>
<dbReference type="EMBL" id="WJIE01000017">
    <property type="protein sequence ID" value="MRG97422.1"/>
    <property type="molecule type" value="Genomic_DNA"/>
</dbReference>
<dbReference type="Gene3D" id="3.20.20.80">
    <property type="entry name" value="Glycosidases"/>
    <property type="match status" value="1"/>
</dbReference>
<dbReference type="InterPro" id="IPR013780">
    <property type="entry name" value="Glyco_hydro_b"/>
</dbReference>
<dbReference type="PROSITE" id="PS51257">
    <property type="entry name" value="PROKAR_LIPOPROTEIN"/>
    <property type="match status" value="1"/>
</dbReference>
<dbReference type="PANTHER" id="PTHR22762:SF54">
    <property type="entry name" value="BCDNA.GH04962"/>
    <property type="match status" value="1"/>
</dbReference>
<comment type="caution">
    <text evidence="11">The sequence shown here is derived from an EMBL/GenBank/DDBJ whole genome shotgun (WGS) entry which is preliminary data.</text>
</comment>
<sequence>MKMVSLTRYTLMPLPLLALAFFGCSDEPEAKPPPPVPVDPCERPAEDIPEPARHTPRWAFEPWISKDISDGADTYAFVAGFRERDIPVGAVVLDSPWETHYNTFVPNPSRYPDFQKMVDDMHADGVRVVLWITNLVNSVSYDLEAGGDAYMGPSPNLAEGEACGYFVEDANRFSWWKGSGAAVDFLNPSARSWWHEQQDHVLDMKIDGWKIDFGDSYVRLDTVNTKAGPVPHQTYSEAYYQDFLAYGVAKRGKEFVTMVRAWDESYDFKGRFFARKEHAPVAWMGDNRRDWVGLADALDHTFRSAAAGYVVLGSDIGGYLDRNDKDLLGEAIPLDPVNFARWTAIGALSPFMQLHGRANITPWTVPQNGTEVVDAYRFWSKLHHELVPFWYSLSEEAYAGAPVPVRPVGAEAEWPGDYRYMLGDALLVAPLLDGTGKRDVLLPPGASYVDFWTQSEDPIAGGTTVSVDYSNDLRKVPLYFRLGAIVPMHVADEVTGLGNTFSGGKLTLLVFPASTETSFSLHDADDMVTVVKTSTNADGSFVSISRTLGDTLFRVRRDGKPAAVLVSGSMVPEHATRDAFDAANAGWFFEPETRSAWVKVPAAAGETTIFLQAP</sequence>
<evidence type="ECO:0000256" key="6">
    <source>
        <dbReference type="ARBA" id="ARBA00023295"/>
    </source>
</evidence>
<dbReference type="PANTHER" id="PTHR22762">
    <property type="entry name" value="ALPHA-GLUCOSIDASE"/>
    <property type="match status" value="1"/>
</dbReference>
<reference evidence="11 12" key="1">
    <citation type="submission" date="2019-10" db="EMBL/GenBank/DDBJ databases">
        <title>A soil myxobacterium in the family Polyangiaceae.</title>
        <authorList>
            <person name="Li Y."/>
            <person name="Wang J."/>
        </authorList>
    </citation>
    <scope>NUCLEOTIDE SEQUENCE [LARGE SCALE GENOMIC DNA]</scope>
    <source>
        <strain evidence="11 12">DSM 14734</strain>
    </source>
</reference>
<keyword evidence="6 7" id="KW-0326">Glycosidase</keyword>
<evidence type="ECO:0000259" key="10">
    <source>
        <dbReference type="Pfam" id="PF21365"/>
    </source>
</evidence>
<protein>
    <recommendedName>
        <fullName evidence="13">Glycoside hydrolase family 31 protein</fullName>
    </recommendedName>
</protein>
<evidence type="ECO:0000256" key="1">
    <source>
        <dbReference type="ARBA" id="ARBA00004881"/>
    </source>
</evidence>
<organism evidence="11 12">
    <name type="scientific">Polyangium spumosum</name>
    <dbReference type="NCBI Taxonomy" id="889282"/>
    <lineage>
        <taxon>Bacteria</taxon>
        <taxon>Pseudomonadati</taxon>
        <taxon>Myxococcota</taxon>
        <taxon>Polyangia</taxon>
        <taxon>Polyangiales</taxon>
        <taxon>Polyangiaceae</taxon>
        <taxon>Polyangium</taxon>
    </lineage>
</organism>
<keyword evidence="5" id="KW-0325">Glycoprotein</keyword>
<dbReference type="Pfam" id="PF01055">
    <property type="entry name" value="Glyco_hydro_31_2nd"/>
    <property type="match status" value="1"/>
</dbReference>
<gene>
    <name evidence="11" type="ORF">GF068_36665</name>
</gene>
<evidence type="ECO:0000256" key="4">
    <source>
        <dbReference type="ARBA" id="ARBA00022801"/>
    </source>
</evidence>
<comment type="pathway">
    <text evidence="1">Glycan metabolism.</text>
</comment>
<evidence type="ECO:0000256" key="2">
    <source>
        <dbReference type="ARBA" id="ARBA00007806"/>
    </source>
</evidence>